<evidence type="ECO:0000256" key="3">
    <source>
        <dbReference type="ARBA" id="ARBA00022525"/>
    </source>
</evidence>
<keyword evidence="6" id="KW-0472">Membrane</keyword>
<dbReference type="HOGENOM" id="CLU_1874835_0_0_1"/>
<keyword evidence="6" id="KW-1133">Transmembrane helix</keyword>
<dbReference type="OMA" id="QQDKFAN"/>
<dbReference type="CTD" id="100329524"/>
<dbReference type="GeneID" id="107077917"/>
<feature type="transmembrane region" description="Helical" evidence="6">
    <location>
        <begin position="31"/>
        <end position="51"/>
    </location>
</feature>
<dbReference type="EMBL" id="AHAT01017044">
    <property type="status" value="NOT_ANNOTATED_CDS"/>
    <property type="molecule type" value="Genomic_DNA"/>
</dbReference>
<keyword evidence="4" id="KW-0372">Hormone</keyword>
<keyword evidence="9" id="KW-1185">Reference proteome</keyword>
<reference evidence="8" key="3">
    <citation type="submission" date="2025-05" db="UniProtKB">
        <authorList>
            <consortium name="Ensembl"/>
        </authorList>
    </citation>
    <scope>IDENTIFICATION</scope>
</reference>
<dbReference type="KEGG" id="loc:107077917"/>
<evidence type="ECO:0000256" key="4">
    <source>
        <dbReference type="ARBA" id="ARBA00022702"/>
    </source>
</evidence>
<evidence type="ECO:0000313" key="7">
    <source>
        <dbReference type="EMBL" id="ALD51544.1"/>
    </source>
</evidence>
<evidence type="ECO:0000313" key="8">
    <source>
        <dbReference type="Ensembl" id="ENSLOCP00000018774.1"/>
    </source>
</evidence>
<dbReference type="Bgee" id="ENSLOCG00000015259">
    <property type="expression patterns" value="Expressed in intestine and 2 other cell types or tissues"/>
</dbReference>
<evidence type="ECO:0000313" key="9">
    <source>
        <dbReference type="Proteomes" id="UP000018468"/>
    </source>
</evidence>
<proteinExistence type="evidence at transcript level"/>
<evidence type="ECO:0000256" key="5">
    <source>
        <dbReference type="ARBA" id="ARBA00023157"/>
    </source>
</evidence>
<evidence type="ECO:0000256" key="2">
    <source>
        <dbReference type="ARBA" id="ARBA00006719"/>
    </source>
</evidence>
<dbReference type="GO" id="GO:0005179">
    <property type="term" value="F:hormone activity"/>
    <property type="evidence" value="ECO:0007669"/>
    <property type="project" value="UniProtKB-KW"/>
</dbReference>
<comment type="subcellular location">
    <subcellularLocation>
        <location evidence="1">Secreted</location>
    </subcellularLocation>
</comment>
<keyword evidence="3" id="KW-0964">Secreted</keyword>
<dbReference type="GO" id="GO:0008217">
    <property type="term" value="P:regulation of blood pressure"/>
    <property type="evidence" value="ECO:0007669"/>
    <property type="project" value="InterPro"/>
</dbReference>
<protein>
    <submittedName>
        <fullName evidence="7 8">Urotensin 2B</fullName>
    </submittedName>
</protein>
<reference evidence="7" key="2">
    <citation type="journal article" date="2015" name="Mol. Biol. Evol.">
        <title>Prevertebrate Local Gene Duplication Facilitated Expansion of the Neuropeptide GPCR Superfamily.</title>
        <authorList>
            <person name="Yun S."/>
            <person name="Furlong M."/>
            <person name="Sim M."/>
            <person name="Cho M."/>
            <person name="Park S."/>
            <person name="Cho E.B."/>
            <person name="Reyes-Alcaraz A."/>
            <person name="Hwang J.I."/>
            <person name="Kim J."/>
            <person name="Seong J.Y."/>
        </authorList>
    </citation>
    <scope>NUCLEOTIDE SEQUENCE</scope>
</reference>
<dbReference type="AlphaFoldDB" id="W5NDR5"/>
<comment type="similarity">
    <text evidence="2">Belongs to the urotensin-2 family.</text>
</comment>
<keyword evidence="6" id="KW-0812">Transmembrane</keyword>
<reference evidence="9" key="1">
    <citation type="submission" date="2011-12" db="EMBL/GenBank/DDBJ databases">
        <title>The Draft Genome of Lepisosteus oculatus.</title>
        <authorList>
            <consortium name="The Broad Institute Genome Assembly &amp; Analysis Group"/>
            <consortium name="Computational R&amp;D Group"/>
            <consortium name="and Sequencing Platform"/>
            <person name="Di Palma F."/>
            <person name="Alfoldi J."/>
            <person name="Johnson J."/>
            <person name="Berlin A."/>
            <person name="Gnerre S."/>
            <person name="Jaffe D."/>
            <person name="MacCallum I."/>
            <person name="Young S."/>
            <person name="Walker B.J."/>
            <person name="Lander E.S."/>
            <person name="Lindblad-Toh K."/>
        </authorList>
    </citation>
    <scope>NUCLEOTIDE SEQUENCE [LARGE SCALE GENOMIC DNA]</scope>
</reference>
<dbReference type="PROSITE" id="PS00984">
    <property type="entry name" value="UROTENSIN_II"/>
    <property type="match status" value="1"/>
</dbReference>
<evidence type="ECO:0000256" key="1">
    <source>
        <dbReference type="ARBA" id="ARBA00004613"/>
    </source>
</evidence>
<dbReference type="OrthoDB" id="9041662at2759"/>
<dbReference type="GO" id="GO:0005576">
    <property type="term" value="C:extracellular region"/>
    <property type="evidence" value="ECO:0007669"/>
    <property type="project" value="UniProtKB-SubCell"/>
</dbReference>
<dbReference type="Ensembl" id="ENSLOCT00000018806.1">
    <property type="protein sequence ID" value="ENSLOCP00000018774.1"/>
    <property type="gene ID" value="ENSLOCG00000015259.1"/>
</dbReference>
<dbReference type="eggNOG" id="ENOG502S8SZ">
    <property type="taxonomic scope" value="Eukaryota"/>
</dbReference>
<dbReference type="InterPro" id="IPR001483">
    <property type="entry name" value="Urotensin_II"/>
</dbReference>
<evidence type="ECO:0000256" key="6">
    <source>
        <dbReference type="SAM" id="Phobius"/>
    </source>
</evidence>
<accession>W5NDR5</accession>
<organism evidence="8 9">
    <name type="scientific">Lepisosteus oculatus</name>
    <name type="common">Spotted gar</name>
    <dbReference type="NCBI Taxonomy" id="7918"/>
    <lineage>
        <taxon>Eukaryota</taxon>
        <taxon>Metazoa</taxon>
        <taxon>Chordata</taxon>
        <taxon>Craniata</taxon>
        <taxon>Vertebrata</taxon>
        <taxon>Euteleostomi</taxon>
        <taxon>Actinopterygii</taxon>
        <taxon>Neopterygii</taxon>
        <taxon>Holostei</taxon>
        <taxon>Semionotiformes</taxon>
        <taxon>Lepisosteidae</taxon>
        <taxon>Lepisosteus</taxon>
    </lineage>
</organism>
<dbReference type="Proteomes" id="UP000018468">
    <property type="component" value="Linkage group LG7"/>
</dbReference>
<keyword evidence="5" id="KW-1015">Disulfide bond</keyword>
<name>W5NDR5_LEPOC</name>
<sequence>MALEDIKVRRLQSQGSRTDLNTRGTIMQSWALVYTAVVLLSASCCQAFPLYSGPSLVPQADMFQRVAADIEEAEGTGGSLGESRGQMKGLYPLLLPQGQDTMSRLKGTKDSIQQEKLNNVVEDVKAAVLKLAALDRLRTHSLFRSEQNPQKTDKRACFWKYCVTN</sequence>
<gene>
    <name evidence="7" type="primary">UTS2B</name>
</gene>
<dbReference type="EMBL" id="KT235761">
    <property type="protein sequence ID" value="ALD51544.1"/>
    <property type="molecule type" value="mRNA"/>
</dbReference>
<dbReference type="GeneTree" id="ENSGT00670000099471"/>
<dbReference type="GO" id="GO:0097746">
    <property type="term" value="P:blood vessel diameter maintenance"/>
    <property type="evidence" value="ECO:0007669"/>
    <property type="project" value="InterPro"/>
</dbReference>